<dbReference type="InterPro" id="IPR053136">
    <property type="entry name" value="UTP_pyrophosphatase-like"/>
</dbReference>
<dbReference type="OrthoDB" id="9000630at2"/>
<dbReference type="CDD" id="cd07344">
    <property type="entry name" value="M48_yhfN_like"/>
    <property type="match status" value="1"/>
</dbReference>
<dbReference type="GO" id="GO:0016787">
    <property type="term" value="F:hydrolase activity"/>
    <property type="evidence" value="ECO:0007669"/>
    <property type="project" value="UniProtKB-KW"/>
</dbReference>
<dbReference type="Pfam" id="PF01863">
    <property type="entry name" value="YgjP-like"/>
    <property type="match status" value="1"/>
</dbReference>
<evidence type="ECO:0000313" key="2">
    <source>
        <dbReference type="EMBL" id="OYD23381.1"/>
    </source>
</evidence>
<dbReference type="PANTHER" id="PTHR30399">
    <property type="entry name" value="UNCHARACTERIZED PROTEIN YGJP"/>
    <property type="match status" value="1"/>
</dbReference>
<organism evidence="2 4">
    <name type="scientific">Oceanimonas baumannii</name>
    <dbReference type="NCBI Taxonomy" id="129578"/>
    <lineage>
        <taxon>Bacteria</taxon>
        <taxon>Pseudomonadati</taxon>
        <taxon>Pseudomonadota</taxon>
        <taxon>Gammaproteobacteria</taxon>
        <taxon>Aeromonadales</taxon>
        <taxon>Aeromonadaceae</taxon>
        <taxon>Oceanimonas</taxon>
    </lineage>
</organism>
<dbReference type="AlphaFoldDB" id="A0A235CFI3"/>
<evidence type="ECO:0000313" key="3">
    <source>
        <dbReference type="EMBL" id="TDW58467.1"/>
    </source>
</evidence>
<dbReference type="EMBL" id="SODO01000008">
    <property type="protein sequence ID" value="TDW58467.1"/>
    <property type="molecule type" value="Genomic_DNA"/>
</dbReference>
<proteinExistence type="predicted"/>
<accession>A0A235CFI3</accession>
<sequence length="166" mass="19567">MSTPDYLAGYPETLQQQATSLLLNGRLGHYLEQKYPESHPVQNDKALYNYVCTLKNRYMKKAAPLSQARFDNKLNIVRQALGLHTYQARLQGNKLKTRNSITVAALFREGPPEFLRMIVVHELAHFREKEHNKAFYQLCCHMEPDYHQLELDTRLWLLWRDHTRQA</sequence>
<keyword evidence="5" id="KW-1185">Reference proteome</keyword>
<dbReference type="Proteomes" id="UP000295058">
    <property type="component" value="Unassembled WGS sequence"/>
</dbReference>
<evidence type="ECO:0000259" key="1">
    <source>
        <dbReference type="Pfam" id="PF01863"/>
    </source>
</evidence>
<gene>
    <name evidence="2" type="ORF">B6S09_13060</name>
    <name evidence="3" type="ORF">LY04_02243</name>
</gene>
<dbReference type="PANTHER" id="PTHR30399:SF1">
    <property type="entry name" value="UTP PYROPHOSPHATASE"/>
    <property type="match status" value="1"/>
</dbReference>
<evidence type="ECO:0000313" key="4">
    <source>
        <dbReference type="Proteomes" id="UP000243640"/>
    </source>
</evidence>
<dbReference type="Gene3D" id="3.30.2010.10">
    <property type="entry name" value="Metalloproteases ('zincins'), catalytic domain"/>
    <property type="match status" value="1"/>
</dbReference>
<protein>
    <submittedName>
        <fullName evidence="2">Metal-dependent hydrolase</fullName>
    </submittedName>
</protein>
<comment type="caution">
    <text evidence="2">The sequence shown here is derived from an EMBL/GenBank/DDBJ whole genome shotgun (WGS) entry which is preliminary data.</text>
</comment>
<dbReference type="RefSeq" id="WP_094278937.1">
    <property type="nucleotide sequence ID" value="NZ_NQJF01000010.1"/>
</dbReference>
<evidence type="ECO:0000313" key="5">
    <source>
        <dbReference type="Proteomes" id="UP000295058"/>
    </source>
</evidence>
<keyword evidence="2" id="KW-0378">Hydrolase</keyword>
<dbReference type="Proteomes" id="UP000243640">
    <property type="component" value="Unassembled WGS sequence"/>
</dbReference>
<reference evidence="3 5" key="2">
    <citation type="submission" date="2019-03" db="EMBL/GenBank/DDBJ databases">
        <title>Genomic Encyclopedia of Archaeal and Bacterial Type Strains, Phase II (KMG-II): from individual species to whole genera.</title>
        <authorList>
            <person name="Goeker M."/>
        </authorList>
    </citation>
    <scope>NUCLEOTIDE SEQUENCE [LARGE SCALE GENOMIC DNA]</scope>
    <source>
        <strain evidence="3 5">DSM 15594</strain>
    </source>
</reference>
<name>A0A235CFI3_9GAMM</name>
<reference evidence="2 4" key="1">
    <citation type="submission" date="2017-08" db="EMBL/GenBank/DDBJ databases">
        <title>Draft Genome Sequence of the Marine Bacterium Oceanimonas baumannii ATCC 700832.</title>
        <authorList>
            <person name="Mcclelland W.D."/>
            <person name="Brennan M.A."/>
            <person name="Trachtenberg A.M."/>
            <person name="Maclea K.S."/>
        </authorList>
    </citation>
    <scope>NUCLEOTIDE SEQUENCE [LARGE SCALE GENOMIC DNA]</scope>
    <source>
        <strain evidence="2 4">ATCC 700832</strain>
    </source>
</reference>
<dbReference type="InterPro" id="IPR002725">
    <property type="entry name" value="YgjP-like_metallopeptidase"/>
</dbReference>
<dbReference type="EMBL" id="NQJF01000010">
    <property type="protein sequence ID" value="OYD23381.1"/>
    <property type="molecule type" value="Genomic_DNA"/>
</dbReference>
<feature type="domain" description="YgjP-like metallopeptidase" evidence="1">
    <location>
        <begin position="34"/>
        <end position="149"/>
    </location>
</feature>